<evidence type="ECO:0000256" key="1">
    <source>
        <dbReference type="SAM" id="MobiDB-lite"/>
    </source>
</evidence>
<comment type="caution">
    <text evidence="2">The sequence shown here is derived from an EMBL/GenBank/DDBJ whole genome shotgun (WGS) entry which is preliminary data.</text>
</comment>
<gene>
    <name evidence="2" type="ORF">AVEN_181461-2_1</name>
</gene>
<dbReference type="Proteomes" id="UP000499080">
    <property type="component" value="Unassembled WGS sequence"/>
</dbReference>
<name>A0A4Y2HVL5_ARAVE</name>
<sequence length="82" mass="9186">VSSDPIVSIFDLEYVQDDTTREMPDFPRDSSPVPLPDDVLGSPSLSHSFPTTPLTFSAQRSSEQFYETRSGRSVRPPDRLDL</sequence>
<keyword evidence="3" id="KW-1185">Reference proteome</keyword>
<organism evidence="2 3">
    <name type="scientific">Araneus ventricosus</name>
    <name type="common">Orbweaver spider</name>
    <name type="synonym">Epeira ventricosa</name>
    <dbReference type="NCBI Taxonomy" id="182803"/>
    <lineage>
        <taxon>Eukaryota</taxon>
        <taxon>Metazoa</taxon>
        <taxon>Ecdysozoa</taxon>
        <taxon>Arthropoda</taxon>
        <taxon>Chelicerata</taxon>
        <taxon>Arachnida</taxon>
        <taxon>Araneae</taxon>
        <taxon>Araneomorphae</taxon>
        <taxon>Entelegynae</taxon>
        <taxon>Araneoidea</taxon>
        <taxon>Araneidae</taxon>
        <taxon>Araneus</taxon>
    </lineage>
</organism>
<accession>A0A4Y2HVL5</accession>
<feature type="compositionally biased region" description="Basic and acidic residues" evidence="1">
    <location>
        <begin position="18"/>
        <end position="28"/>
    </location>
</feature>
<feature type="non-terminal residue" evidence="2">
    <location>
        <position position="1"/>
    </location>
</feature>
<dbReference type="AlphaFoldDB" id="A0A4Y2HVL5"/>
<protein>
    <submittedName>
        <fullName evidence="2">Uncharacterized protein</fullName>
    </submittedName>
</protein>
<dbReference type="EMBL" id="BGPR01002176">
    <property type="protein sequence ID" value="GBM69079.1"/>
    <property type="molecule type" value="Genomic_DNA"/>
</dbReference>
<evidence type="ECO:0000313" key="3">
    <source>
        <dbReference type="Proteomes" id="UP000499080"/>
    </source>
</evidence>
<reference evidence="2 3" key="1">
    <citation type="journal article" date="2019" name="Sci. Rep.">
        <title>Orb-weaving spider Araneus ventricosus genome elucidates the spidroin gene catalogue.</title>
        <authorList>
            <person name="Kono N."/>
            <person name="Nakamura H."/>
            <person name="Ohtoshi R."/>
            <person name="Moran D.A.P."/>
            <person name="Shinohara A."/>
            <person name="Yoshida Y."/>
            <person name="Fujiwara M."/>
            <person name="Mori M."/>
            <person name="Tomita M."/>
            <person name="Arakawa K."/>
        </authorList>
    </citation>
    <scope>NUCLEOTIDE SEQUENCE [LARGE SCALE GENOMIC DNA]</scope>
</reference>
<proteinExistence type="predicted"/>
<feature type="region of interest" description="Disordered" evidence="1">
    <location>
        <begin position="18"/>
        <end position="82"/>
    </location>
</feature>
<feature type="compositionally biased region" description="Polar residues" evidence="1">
    <location>
        <begin position="43"/>
        <end position="67"/>
    </location>
</feature>
<evidence type="ECO:0000313" key="2">
    <source>
        <dbReference type="EMBL" id="GBM69079.1"/>
    </source>
</evidence>